<keyword evidence="9" id="KW-1185">Reference proteome</keyword>
<comment type="similarity">
    <text evidence="6">Belongs to the peptidase M48 family.</text>
</comment>
<dbReference type="InterPro" id="IPR001915">
    <property type="entry name" value="Peptidase_M48"/>
</dbReference>
<keyword evidence="3 6" id="KW-0378">Hydrolase</keyword>
<dbReference type="EMBL" id="CP060780">
    <property type="protein sequence ID" value="QNP44406.1"/>
    <property type="molecule type" value="Genomic_DNA"/>
</dbReference>
<dbReference type="RefSeq" id="WP_187715827.1">
    <property type="nucleotide sequence ID" value="NZ_CP060780.1"/>
</dbReference>
<comment type="cofactor">
    <cofactor evidence="6">
        <name>Zn(2+)</name>
        <dbReference type="ChEBI" id="CHEBI:29105"/>
    </cofactor>
    <text evidence="6">Binds 1 zinc ion per subunit.</text>
</comment>
<evidence type="ECO:0000256" key="3">
    <source>
        <dbReference type="ARBA" id="ARBA00022801"/>
    </source>
</evidence>
<evidence type="ECO:0000313" key="8">
    <source>
        <dbReference type="EMBL" id="QNP44406.1"/>
    </source>
</evidence>
<evidence type="ECO:0000256" key="1">
    <source>
        <dbReference type="ARBA" id="ARBA00022670"/>
    </source>
</evidence>
<organism evidence="8 9">
    <name type="scientific">Sphingomonas daechungensis</name>
    <dbReference type="NCBI Taxonomy" id="1176646"/>
    <lineage>
        <taxon>Bacteria</taxon>
        <taxon>Pseudomonadati</taxon>
        <taxon>Pseudomonadota</taxon>
        <taxon>Alphaproteobacteria</taxon>
        <taxon>Sphingomonadales</taxon>
        <taxon>Sphingomonadaceae</taxon>
        <taxon>Sphingomonas</taxon>
    </lineage>
</organism>
<keyword evidence="1 6" id="KW-0645">Protease</keyword>
<reference evidence="8 9" key="1">
    <citation type="submission" date="2020-08" db="EMBL/GenBank/DDBJ databases">
        <title>Genome sequence of Sphingomonas daechungensis KACC 18115T.</title>
        <authorList>
            <person name="Hyun D.-W."/>
            <person name="Bae J.-W."/>
        </authorList>
    </citation>
    <scope>NUCLEOTIDE SEQUENCE [LARGE SCALE GENOMIC DNA]</scope>
    <source>
        <strain evidence="8 9">KACC 18115</strain>
    </source>
</reference>
<dbReference type="InterPro" id="IPR051156">
    <property type="entry name" value="Mito/Outer_Membr_Metalloprot"/>
</dbReference>
<evidence type="ECO:0000256" key="4">
    <source>
        <dbReference type="ARBA" id="ARBA00022833"/>
    </source>
</evidence>
<evidence type="ECO:0000256" key="5">
    <source>
        <dbReference type="ARBA" id="ARBA00023049"/>
    </source>
</evidence>
<keyword evidence="4 6" id="KW-0862">Zinc</keyword>
<evidence type="ECO:0000313" key="9">
    <source>
        <dbReference type="Proteomes" id="UP000516134"/>
    </source>
</evidence>
<keyword evidence="2" id="KW-0479">Metal-binding</keyword>
<evidence type="ECO:0000256" key="6">
    <source>
        <dbReference type="RuleBase" id="RU003983"/>
    </source>
</evidence>
<proteinExistence type="inferred from homology"/>
<dbReference type="PANTHER" id="PTHR22726:SF1">
    <property type="entry name" value="METALLOENDOPEPTIDASE OMA1, MITOCHONDRIAL"/>
    <property type="match status" value="1"/>
</dbReference>
<keyword evidence="5 6" id="KW-0482">Metalloprotease</keyword>
<dbReference type="PANTHER" id="PTHR22726">
    <property type="entry name" value="METALLOENDOPEPTIDASE OMA1"/>
    <property type="match status" value="1"/>
</dbReference>
<dbReference type="Gene3D" id="3.30.2010.10">
    <property type="entry name" value="Metalloproteases ('zincins'), catalytic domain"/>
    <property type="match status" value="1"/>
</dbReference>
<accession>A0ABX6T3G6</accession>
<protein>
    <submittedName>
        <fullName evidence="8">M48 family metallopeptidase</fullName>
    </submittedName>
</protein>
<dbReference type="CDD" id="cd07332">
    <property type="entry name" value="M48C_Oma1_like"/>
    <property type="match status" value="1"/>
</dbReference>
<dbReference type="Pfam" id="PF01435">
    <property type="entry name" value="Peptidase_M48"/>
    <property type="match status" value="1"/>
</dbReference>
<sequence>MAVFKGALDDVDDPDALAGIVAHEIAHVRRRHVTEALIRQLGIEALISMFAGTTVSNAEQLLSLSYSRAHETEADSDAIAMLGRASISPGPTGNLFLKLAKEQGEEPGLTGEFLDSHPLSRTRAKRFIDSVRKETTYRHVLSEEDFNVLRRMCDPKDGISK</sequence>
<name>A0ABX6T3G6_9SPHN</name>
<evidence type="ECO:0000256" key="2">
    <source>
        <dbReference type="ARBA" id="ARBA00022723"/>
    </source>
</evidence>
<evidence type="ECO:0000259" key="7">
    <source>
        <dbReference type="Pfam" id="PF01435"/>
    </source>
</evidence>
<gene>
    <name evidence="8" type="ORF">H9L15_07105</name>
</gene>
<feature type="domain" description="Peptidase M48" evidence="7">
    <location>
        <begin position="1"/>
        <end position="126"/>
    </location>
</feature>
<dbReference type="Proteomes" id="UP000516134">
    <property type="component" value="Chromosome"/>
</dbReference>